<reference evidence="1 2" key="1">
    <citation type="journal article" date="2018" name="Mol. Biol. Evol.">
        <title>Broad Genomic Sampling Reveals a Smut Pathogenic Ancestry of the Fungal Clade Ustilaginomycotina.</title>
        <authorList>
            <person name="Kijpornyongpan T."/>
            <person name="Mondo S.J."/>
            <person name="Barry K."/>
            <person name="Sandor L."/>
            <person name="Lee J."/>
            <person name="Lipzen A."/>
            <person name="Pangilinan J."/>
            <person name="LaButti K."/>
            <person name="Hainaut M."/>
            <person name="Henrissat B."/>
            <person name="Grigoriev I.V."/>
            <person name="Spatafora J.W."/>
            <person name="Aime M.C."/>
        </authorList>
    </citation>
    <scope>NUCLEOTIDE SEQUENCE [LARGE SCALE GENOMIC DNA]</scope>
    <source>
        <strain evidence="1 2">SA 807</strain>
    </source>
</reference>
<gene>
    <name evidence="1" type="ORF">IE53DRAFT_80952</name>
</gene>
<dbReference type="Proteomes" id="UP000245626">
    <property type="component" value="Unassembled WGS sequence"/>
</dbReference>
<evidence type="ECO:0000313" key="1">
    <source>
        <dbReference type="EMBL" id="PWN50737.1"/>
    </source>
</evidence>
<name>A0ACD0NY92_9BASI</name>
<evidence type="ECO:0000313" key="2">
    <source>
        <dbReference type="Proteomes" id="UP000245626"/>
    </source>
</evidence>
<keyword evidence="2" id="KW-1185">Reference proteome</keyword>
<sequence length="153" mass="17258">MQRRRRTVAGPGTSRPLLTYNPSRETLICHPPLSPRFGHRNRKGEARNSTPRRFITCRTREPNGERRGGRRGEPPLESDPVRSGFPLTPSSFLSPARMMTVQHPPSLSVPLPSKSPFTKKVARGMIREARMTATLQRQISRNLRSSVPNQPLT</sequence>
<dbReference type="EMBL" id="KZ819902">
    <property type="protein sequence ID" value="PWN50737.1"/>
    <property type="molecule type" value="Genomic_DNA"/>
</dbReference>
<proteinExistence type="predicted"/>
<organism evidence="1 2">
    <name type="scientific">Violaceomyces palustris</name>
    <dbReference type="NCBI Taxonomy" id="1673888"/>
    <lineage>
        <taxon>Eukaryota</taxon>
        <taxon>Fungi</taxon>
        <taxon>Dikarya</taxon>
        <taxon>Basidiomycota</taxon>
        <taxon>Ustilaginomycotina</taxon>
        <taxon>Ustilaginomycetes</taxon>
        <taxon>Violaceomycetales</taxon>
        <taxon>Violaceomycetaceae</taxon>
        <taxon>Violaceomyces</taxon>
    </lineage>
</organism>
<accession>A0ACD0NY92</accession>
<protein>
    <submittedName>
        <fullName evidence="1">Uncharacterized protein</fullName>
    </submittedName>
</protein>